<evidence type="ECO:0000256" key="1">
    <source>
        <dbReference type="ARBA" id="ARBA00010272"/>
    </source>
</evidence>
<dbReference type="SUPFAM" id="SSF89957">
    <property type="entry name" value="MTH1187/YkoF-like"/>
    <property type="match status" value="1"/>
</dbReference>
<dbReference type="Gene3D" id="3.30.70.930">
    <property type="match status" value="1"/>
</dbReference>
<dbReference type="PANTHER" id="PTHR33777">
    <property type="entry name" value="UPF0045 PROTEIN ECM15"/>
    <property type="match status" value="1"/>
</dbReference>
<comment type="similarity">
    <text evidence="1">Belongs to the UPF0045 family.</text>
</comment>
<reference evidence="4 5" key="1">
    <citation type="submission" date="2017-04" db="EMBL/GenBank/DDBJ databases">
        <authorList>
            <person name="Afonso C.L."/>
            <person name="Miller P.J."/>
            <person name="Scott M.A."/>
            <person name="Spackman E."/>
            <person name="Goraichik I."/>
            <person name="Dimitrov K.M."/>
            <person name="Suarez D.L."/>
            <person name="Swayne D.E."/>
        </authorList>
    </citation>
    <scope>NUCLEOTIDE SEQUENCE [LARGE SCALE GENOMIC DNA]</scope>
    <source>
        <strain evidence="4 5">DSM 13146</strain>
    </source>
</reference>
<evidence type="ECO:0000313" key="5">
    <source>
        <dbReference type="Proteomes" id="UP000192783"/>
    </source>
</evidence>
<name>A0A1W1XFZ1_9BACT</name>
<dbReference type="RefSeq" id="WP_084057339.1">
    <property type="nucleotide sequence ID" value="NZ_FWXF01000007.1"/>
</dbReference>
<dbReference type="EMBL" id="FWXF01000007">
    <property type="protein sequence ID" value="SMC22869.1"/>
    <property type="molecule type" value="Genomic_DNA"/>
</dbReference>
<evidence type="ECO:0000259" key="3">
    <source>
        <dbReference type="Pfam" id="PF01910"/>
    </source>
</evidence>
<dbReference type="PANTHER" id="PTHR33777:SF1">
    <property type="entry name" value="UPF0045 PROTEIN ECM15"/>
    <property type="match status" value="1"/>
</dbReference>
<dbReference type="InterPro" id="IPR002767">
    <property type="entry name" value="Thiamine_BP"/>
</dbReference>
<keyword evidence="5" id="KW-1185">Reference proteome</keyword>
<organism evidence="4 5">
    <name type="scientific">Desulfacinum hydrothermale DSM 13146</name>
    <dbReference type="NCBI Taxonomy" id="1121390"/>
    <lineage>
        <taxon>Bacteria</taxon>
        <taxon>Pseudomonadati</taxon>
        <taxon>Thermodesulfobacteriota</taxon>
        <taxon>Syntrophobacteria</taxon>
        <taxon>Syntrophobacterales</taxon>
        <taxon>Syntrophobacteraceae</taxon>
        <taxon>Desulfacinum</taxon>
    </lineage>
</organism>
<proteinExistence type="inferred from homology"/>
<gene>
    <name evidence="4" type="ORF">SAMN02746041_01577</name>
</gene>
<dbReference type="Proteomes" id="UP000192783">
    <property type="component" value="Unassembled WGS sequence"/>
</dbReference>
<feature type="domain" description="Thiamine-binding protein" evidence="3">
    <location>
        <begin position="4"/>
        <end position="95"/>
    </location>
</feature>
<evidence type="ECO:0000256" key="2">
    <source>
        <dbReference type="SAM" id="MobiDB-lite"/>
    </source>
</evidence>
<protein>
    <submittedName>
        <fullName evidence="4">Uncharacterized protein, MTH1187 family</fullName>
    </submittedName>
</protein>
<dbReference type="AlphaFoldDB" id="A0A1W1XFZ1"/>
<accession>A0A1W1XFZ1</accession>
<dbReference type="OrthoDB" id="9793516at2"/>
<dbReference type="GO" id="GO:0005829">
    <property type="term" value="C:cytosol"/>
    <property type="evidence" value="ECO:0007669"/>
    <property type="project" value="TreeGrafter"/>
</dbReference>
<dbReference type="InterPro" id="IPR051614">
    <property type="entry name" value="UPF0045_domain"/>
</dbReference>
<dbReference type="STRING" id="1121390.SAMN02746041_01577"/>
<dbReference type="Pfam" id="PF01910">
    <property type="entry name" value="Thiamine_BP"/>
    <property type="match status" value="1"/>
</dbReference>
<sequence>MAIVEVSVVPLGTGHTSLSSHVAGALKVVEESGLRYELTGMGTILYGDLDAILTVVRRMHESCFDRGVQRVLTQVRIDDRRDKTNTPQEKVASVRQKMATGDGEGKGSP</sequence>
<evidence type="ECO:0000313" key="4">
    <source>
        <dbReference type="EMBL" id="SMC22869.1"/>
    </source>
</evidence>
<feature type="region of interest" description="Disordered" evidence="2">
    <location>
        <begin position="79"/>
        <end position="109"/>
    </location>
</feature>
<dbReference type="NCBIfam" id="TIGR00106">
    <property type="entry name" value="MTH1187 family thiamine-binding protein"/>
    <property type="match status" value="1"/>
</dbReference>
<dbReference type="InterPro" id="IPR029756">
    <property type="entry name" value="MTH1187/YkoF-like"/>
</dbReference>